<proteinExistence type="predicted"/>
<keyword evidence="2" id="KW-1185">Reference proteome</keyword>
<dbReference type="AlphaFoldDB" id="A0A6A1VR97"/>
<sequence length="75" mass="8461">MDCSNSDKNKLAMDVICHLIADCDWLNVHVVPPHGAVFEIRVADGYGARWSNDGSEFIGFLEPYMEDGHSKGWRH</sequence>
<dbReference type="PANTHER" id="PTHR34204:SF2">
    <property type="entry name" value="RNA-BINDING ASCH DOMAIN PROTEIN"/>
    <property type="match status" value="1"/>
</dbReference>
<dbReference type="OrthoDB" id="112749at2759"/>
<dbReference type="EMBL" id="RXIC02000023">
    <property type="protein sequence ID" value="KAB1213250.1"/>
    <property type="molecule type" value="Genomic_DNA"/>
</dbReference>
<dbReference type="PANTHER" id="PTHR34204">
    <property type="entry name" value="RNA-BINDING ASCH DOMAIN PROTEIN"/>
    <property type="match status" value="1"/>
</dbReference>
<name>A0A6A1VR97_9ROSI</name>
<organism evidence="1 2">
    <name type="scientific">Morella rubra</name>
    <name type="common">Chinese bayberry</name>
    <dbReference type="NCBI Taxonomy" id="262757"/>
    <lineage>
        <taxon>Eukaryota</taxon>
        <taxon>Viridiplantae</taxon>
        <taxon>Streptophyta</taxon>
        <taxon>Embryophyta</taxon>
        <taxon>Tracheophyta</taxon>
        <taxon>Spermatophyta</taxon>
        <taxon>Magnoliopsida</taxon>
        <taxon>eudicotyledons</taxon>
        <taxon>Gunneridae</taxon>
        <taxon>Pentapetalae</taxon>
        <taxon>rosids</taxon>
        <taxon>fabids</taxon>
        <taxon>Fagales</taxon>
        <taxon>Myricaceae</taxon>
        <taxon>Morella</taxon>
    </lineage>
</organism>
<accession>A0A6A1VR97</accession>
<comment type="caution">
    <text evidence="1">The sequence shown here is derived from an EMBL/GenBank/DDBJ whole genome shotgun (WGS) entry which is preliminary data.</text>
</comment>
<protein>
    <submittedName>
        <fullName evidence="1">Uncharacterized protein</fullName>
    </submittedName>
</protein>
<reference evidence="1 2" key="1">
    <citation type="journal article" date="2019" name="Plant Biotechnol. J.">
        <title>The red bayberry genome and genetic basis of sex determination.</title>
        <authorList>
            <person name="Jia H.M."/>
            <person name="Jia H.J."/>
            <person name="Cai Q.L."/>
            <person name="Wang Y."/>
            <person name="Zhao H.B."/>
            <person name="Yang W.F."/>
            <person name="Wang G.Y."/>
            <person name="Li Y.H."/>
            <person name="Zhan D.L."/>
            <person name="Shen Y.T."/>
            <person name="Niu Q.F."/>
            <person name="Chang L."/>
            <person name="Qiu J."/>
            <person name="Zhao L."/>
            <person name="Xie H.B."/>
            <person name="Fu W.Y."/>
            <person name="Jin J."/>
            <person name="Li X.W."/>
            <person name="Jiao Y."/>
            <person name="Zhou C.C."/>
            <person name="Tu T."/>
            <person name="Chai C.Y."/>
            <person name="Gao J.L."/>
            <person name="Fan L.J."/>
            <person name="van de Weg E."/>
            <person name="Wang J.Y."/>
            <person name="Gao Z.S."/>
        </authorList>
    </citation>
    <scope>NUCLEOTIDE SEQUENCE [LARGE SCALE GENOMIC DNA]</scope>
    <source>
        <tissue evidence="1">Leaves</tissue>
    </source>
</reference>
<evidence type="ECO:0000313" key="1">
    <source>
        <dbReference type="EMBL" id="KAB1213250.1"/>
    </source>
</evidence>
<evidence type="ECO:0000313" key="2">
    <source>
        <dbReference type="Proteomes" id="UP000516437"/>
    </source>
</evidence>
<dbReference type="Proteomes" id="UP000516437">
    <property type="component" value="Chromosome 5"/>
</dbReference>
<gene>
    <name evidence="1" type="ORF">CJ030_MR5G009655</name>
</gene>